<feature type="compositionally biased region" description="Basic and acidic residues" evidence="1">
    <location>
        <begin position="862"/>
        <end position="878"/>
    </location>
</feature>
<feature type="compositionally biased region" description="Basic and acidic residues" evidence="1">
    <location>
        <begin position="209"/>
        <end position="222"/>
    </location>
</feature>
<feature type="compositionally biased region" description="Basic and acidic residues" evidence="1">
    <location>
        <begin position="914"/>
        <end position="923"/>
    </location>
</feature>
<dbReference type="EMBL" id="CP141881">
    <property type="protein sequence ID" value="WRT63366.1"/>
    <property type="molecule type" value="Genomic_DNA"/>
</dbReference>
<dbReference type="GeneID" id="87952402"/>
<feature type="compositionally biased region" description="Low complexity" evidence="1">
    <location>
        <begin position="94"/>
        <end position="108"/>
    </location>
</feature>
<feature type="compositionally biased region" description="Polar residues" evidence="1">
    <location>
        <begin position="22"/>
        <end position="44"/>
    </location>
</feature>
<feature type="compositionally biased region" description="Polar residues" evidence="1">
    <location>
        <begin position="961"/>
        <end position="974"/>
    </location>
</feature>
<dbReference type="Proteomes" id="UP001329825">
    <property type="component" value="Chromosome 1"/>
</dbReference>
<evidence type="ECO:0000313" key="2">
    <source>
        <dbReference type="EMBL" id="WRT63366.1"/>
    </source>
</evidence>
<feature type="compositionally biased region" description="Low complexity" evidence="1">
    <location>
        <begin position="192"/>
        <end position="208"/>
    </location>
</feature>
<sequence>MSQHNHGRQFGPQKPYIEPPAQNYSFAAATRQQEPFQPRTSQRPSHPADQLPDNQQAKGAYSELTPPVRSRSDDVACKPNRASFPSASAKPLGIIQPKPILKKAAPLKGEPQEAEFQHHRQHQISATIRTRTDDTGESKAGIFNKTFQQESNSLPNQEVSTPRRAYDDQQYVSPPKSRQLKPQHSMPHPGTQIPSPQSQPIQASAPRQPSRDIGRGADDSAELRYSTNNPPKTYVPRDNAGYSDRRIPSLSSTSPRLVEETDESYGSVGQKVDDVLHSARDIFEAMRIKESWYPKAVQARDNEIERLNTINERLAHDVHKAIDTKTRTIAQATAWSKQVKQKQREESEARVAMDQVAHEKHETVSKLANQAMEEMKDFKEQSIGPIDREVKALTSTFSTLRAALNVVKEEAFKSHRIAEDLAKCQEEIVSLKTAARTKDSHILQLETKLEHYEAAVAPALAKLDGKVADLQKEKGPYAEGIDILIAKNTQLHEQLLVSHSKLNNCQSDLERLRETKDTYENRLEEYADILRQKGCDADDLSSMIDQLESRHQKEIKEVEKRYSKELKDDKFRLEHAAGLIDHLNKDMESMKQQEAAYQTTILEKEGLVTKVDEMKEKLIQMERTIRDTESAKAEVEKQSRESQLRAQEYLSKLSATEEILNDMKKKSRDQEKENLKQYNDNLKAMELSILKKLPITSNNVDEKSTLKKLEDQLRACREELEVKLVEIAELKHKSIEDVPVHRWKNNRPTPGEIELYKLAEENCRSDQKEKEKATSNLIKSLEAQLTKHNKERDEPAKDKQLEEQRQRIQAMSSCTPIVPSDTLDPIPLTSGSHTGLTQSKRVKRRVSVPDESEQDELASPEIKNKKAKLAEASKHLDLTEDEANSRLRRLAASNAPPSPGVAEGSKASGRGKVKAKEKNLERVDDQDEGSTERKEKRSVGSAKKNGDVVDSPSESIGDISTPCTQDATPSSQIRYNKAKPTAAQNNISKQKAYGKKTKNAAKARDGKGDDDEYYGPGM</sequence>
<keyword evidence="3" id="KW-1185">Reference proteome</keyword>
<evidence type="ECO:0000256" key="1">
    <source>
        <dbReference type="SAM" id="MobiDB-lite"/>
    </source>
</evidence>
<gene>
    <name evidence="2" type="ORF">IL334_000271</name>
</gene>
<feature type="region of interest" description="Disordered" evidence="1">
    <location>
        <begin position="783"/>
        <end position="1018"/>
    </location>
</feature>
<name>A0ABZ1CRQ5_9TREE</name>
<feature type="compositionally biased region" description="Polar residues" evidence="1">
    <location>
        <begin position="145"/>
        <end position="160"/>
    </location>
</feature>
<evidence type="ECO:0008006" key="4">
    <source>
        <dbReference type="Google" id="ProtNLM"/>
    </source>
</evidence>
<accession>A0ABZ1CRQ5</accession>
<feature type="region of interest" description="Disordered" evidence="1">
    <location>
        <begin position="1"/>
        <end position="267"/>
    </location>
</feature>
<protein>
    <recommendedName>
        <fullName evidence="4">Hyaluronan-mediated motility receptor C-terminal domain-containing protein</fullName>
    </recommendedName>
</protein>
<proteinExistence type="predicted"/>
<reference evidence="2 3" key="1">
    <citation type="submission" date="2024-01" db="EMBL/GenBank/DDBJ databases">
        <title>Comparative genomics of Cryptococcus and Kwoniella reveals pathogenesis evolution and contrasting modes of karyotype evolution via chromosome fusion or intercentromeric recombination.</title>
        <authorList>
            <person name="Coelho M.A."/>
            <person name="David-Palma M."/>
            <person name="Shea T."/>
            <person name="Bowers K."/>
            <person name="McGinley-Smith S."/>
            <person name="Mohammad A.W."/>
            <person name="Gnirke A."/>
            <person name="Yurkov A.M."/>
            <person name="Nowrousian M."/>
            <person name="Sun S."/>
            <person name="Cuomo C.A."/>
            <person name="Heitman J."/>
        </authorList>
    </citation>
    <scope>NUCLEOTIDE SEQUENCE [LARGE SCALE GENOMIC DNA]</scope>
    <source>
        <strain evidence="2">CBS 11374</strain>
    </source>
</reference>
<feature type="compositionally biased region" description="Basic and acidic residues" evidence="1">
    <location>
        <begin position="788"/>
        <end position="806"/>
    </location>
</feature>
<feature type="compositionally biased region" description="Acidic residues" evidence="1">
    <location>
        <begin position="1008"/>
        <end position="1018"/>
    </location>
</feature>
<feature type="compositionally biased region" description="Polar residues" evidence="1">
    <location>
        <begin position="829"/>
        <end position="839"/>
    </location>
</feature>
<organism evidence="2 3">
    <name type="scientific">Kwoniella shivajii</name>
    <dbReference type="NCBI Taxonomy" id="564305"/>
    <lineage>
        <taxon>Eukaryota</taxon>
        <taxon>Fungi</taxon>
        <taxon>Dikarya</taxon>
        <taxon>Basidiomycota</taxon>
        <taxon>Agaricomycotina</taxon>
        <taxon>Tremellomycetes</taxon>
        <taxon>Tremellales</taxon>
        <taxon>Cryptococcaceae</taxon>
        <taxon>Kwoniella</taxon>
    </lineage>
</organism>
<evidence type="ECO:0000313" key="3">
    <source>
        <dbReference type="Proteomes" id="UP001329825"/>
    </source>
</evidence>
<dbReference type="RefSeq" id="XP_062788106.1">
    <property type="nucleotide sequence ID" value="XM_062932055.1"/>
</dbReference>
<feature type="compositionally biased region" description="Basic residues" evidence="1">
    <location>
        <begin position="992"/>
        <end position="1001"/>
    </location>
</feature>